<dbReference type="Proteomes" id="UP000011747">
    <property type="component" value="Unassembled WGS sequence"/>
</dbReference>
<keyword evidence="3 8" id="KW-0813">Transport</keyword>
<keyword evidence="7 8" id="KW-0472">Membrane</keyword>
<evidence type="ECO:0000256" key="1">
    <source>
        <dbReference type="ARBA" id="ARBA00004651"/>
    </source>
</evidence>
<keyword evidence="5 9" id="KW-0812">Transmembrane</keyword>
<dbReference type="Gene3D" id="1.10.1760.20">
    <property type="match status" value="1"/>
</dbReference>
<dbReference type="Pfam" id="PF02632">
    <property type="entry name" value="BioY"/>
    <property type="match status" value="1"/>
</dbReference>
<evidence type="ECO:0000256" key="9">
    <source>
        <dbReference type="SAM" id="Phobius"/>
    </source>
</evidence>
<dbReference type="RefSeq" id="WP_003353153.1">
    <property type="nucleotide sequence ID" value="NZ_JH414744.1"/>
</dbReference>
<organism evidence="10 11">
    <name type="scientific">Bacillus smithii 7_3_47FAA</name>
    <dbReference type="NCBI Taxonomy" id="665952"/>
    <lineage>
        <taxon>Bacteria</taxon>
        <taxon>Bacillati</taxon>
        <taxon>Bacillota</taxon>
        <taxon>Bacilli</taxon>
        <taxon>Bacillales</taxon>
        <taxon>Bacillaceae</taxon>
        <taxon>Bacillus</taxon>
    </lineage>
</organism>
<feature type="transmembrane region" description="Helical" evidence="9">
    <location>
        <begin position="143"/>
        <end position="169"/>
    </location>
</feature>
<reference evidence="10 11" key="1">
    <citation type="submission" date="2011-09" db="EMBL/GenBank/DDBJ databases">
        <title>The Genome Sequence of Bacillus smithii 7_3_47FAA.</title>
        <authorList>
            <consortium name="The Broad Institute Genome Sequencing Platform"/>
            <person name="Earl A."/>
            <person name="Ward D."/>
            <person name="Feldgarden M."/>
            <person name="Gevers D."/>
            <person name="Daigneault M."/>
            <person name="Strauss J."/>
            <person name="Allen-Vercoe E."/>
            <person name="Young S.K."/>
            <person name="Zeng Q."/>
            <person name="Gargeya S."/>
            <person name="Fitzgerald M."/>
            <person name="Haas B."/>
            <person name="Abouelleil A."/>
            <person name="Alvarado L."/>
            <person name="Arachchi H.M."/>
            <person name="Berlin A."/>
            <person name="Brown A."/>
            <person name="Chapman S.B."/>
            <person name="Chen Z."/>
            <person name="Dunbar C."/>
            <person name="Freedman E."/>
            <person name="Gearin G."/>
            <person name="Goldberg J."/>
            <person name="Griggs A."/>
            <person name="Gujja S."/>
            <person name="Heiman D."/>
            <person name="Howarth C."/>
            <person name="Larson L."/>
            <person name="Lui A."/>
            <person name="MacDonald P.J.P."/>
            <person name="Montmayeur A."/>
            <person name="Murphy C."/>
            <person name="Neiman D."/>
            <person name="Pearson M."/>
            <person name="Priest M."/>
            <person name="Roberts A."/>
            <person name="Saif S."/>
            <person name="Shea T."/>
            <person name="Shenoy N."/>
            <person name="Sisk P."/>
            <person name="Stolte C."/>
            <person name="Sykes S."/>
            <person name="Wortman J."/>
            <person name="Nusbaum C."/>
            <person name="Birren B."/>
        </authorList>
    </citation>
    <scope>NUCLEOTIDE SEQUENCE [LARGE SCALE GENOMIC DNA]</scope>
    <source>
        <strain evidence="10 11">7_3_47FAA</strain>
    </source>
</reference>
<sequence length="184" mass="19439">MKTRDMVLAAMFTAVVAALGLIPPIPSPFSPVPITAQTFGVMLAGAVLGPRLGGLSLLLFDLLVAMGVPVLSGGRGGMSVLLGPSGGYIMSYPIAAFLIGYLADRYRNNLNVWKLLLFNILGGMIFVYLCGVTYLSVVTGTPWLAAMTAALIYLPGDLTKAIVSAVVAIELRKRLSFKRFADEG</sequence>
<evidence type="ECO:0000256" key="7">
    <source>
        <dbReference type="ARBA" id="ARBA00023136"/>
    </source>
</evidence>
<dbReference type="GO" id="GO:0005886">
    <property type="term" value="C:plasma membrane"/>
    <property type="evidence" value="ECO:0007669"/>
    <property type="project" value="UniProtKB-SubCell"/>
</dbReference>
<keyword evidence="6 9" id="KW-1133">Transmembrane helix</keyword>
<proteinExistence type="inferred from homology"/>
<dbReference type="PANTHER" id="PTHR34295">
    <property type="entry name" value="BIOTIN TRANSPORTER BIOY"/>
    <property type="match status" value="1"/>
</dbReference>
<dbReference type="AlphaFoldDB" id="G9QIS4"/>
<feature type="transmembrane region" description="Helical" evidence="9">
    <location>
        <begin position="86"/>
        <end position="103"/>
    </location>
</feature>
<feature type="transmembrane region" description="Helical" evidence="9">
    <location>
        <begin position="115"/>
        <end position="137"/>
    </location>
</feature>
<evidence type="ECO:0000256" key="6">
    <source>
        <dbReference type="ARBA" id="ARBA00022989"/>
    </source>
</evidence>
<comment type="subcellular location">
    <subcellularLocation>
        <location evidence="1 8">Cell membrane</location>
        <topology evidence="1 8">Multi-pass membrane protein</topology>
    </subcellularLocation>
</comment>
<evidence type="ECO:0000313" key="11">
    <source>
        <dbReference type="Proteomes" id="UP000011747"/>
    </source>
</evidence>
<dbReference type="PANTHER" id="PTHR34295:SF4">
    <property type="entry name" value="BIOTIN TRANSPORTER BIOY-RELATED"/>
    <property type="match status" value="1"/>
</dbReference>
<gene>
    <name evidence="10" type="ORF">HMPREF1015_03001</name>
</gene>
<dbReference type="EMBL" id="ACWF01000045">
    <property type="protein sequence ID" value="EHL78947.1"/>
    <property type="molecule type" value="Genomic_DNA"/>
</dbReference>
<keyword evidence="11" id="KW-1185">Reference proteome</keyword>
<keyword evidence="4 8" id="KW-1003">Cell membrane</keyword>
<evidence type="ECO:0000256" key="4">
    <source>
        <dbReference type="ARBA" id="ARBA00022475"/>
    </source>
</evidence>
<evidence type="ECO:0000256" key="5">
    <source>
        <dbReference type="ARBA" id="ARBA00022692"/>
    </source>
</evidence>
<dbReference type="HOGENOM" id="CLU_077931_1_1_9"/>
<dbReference type="InterPro" id="IPR003784">
    <property type="entry name" value="BioY"/>
</dbReference>
<accession>G9QIS4</accession>
<protein>
    <recommendedName>
        <fullName evidence="8">Biotin transporter</fullName>
    </recommendedName>
</protein>
<name>G9QIS4_9BACI</name>
<dbReference type="PATRIC" id="fig|665952.3.peg.860"/>
<evidence type="ECO:0000256" key="2">
    <source>
        <dbReference type="ARBA" id="ARBA00010692"/>
    </source>
</evidence>
<evidence type="ECO:0000256" key="3">
    <source>
        <dbReference type="ARBA" id="ARBA00022448"/>
    </source>
</evidence>
<dbReference type="PIRSF" id="PIRSF016661">
    <property type="entry name" value="BioY"/>
    <property type="match status" value="1"/>
</dbReference>
<comment type="similarity">
    <text evidence="2 8">Belongs to the BioY family.</text>
</comment>
<evidence type="ECO:0000313" key="10">
    <source>
        <dbReference type="EMBL" id="EHL78947.1"/>
    </source>
</evidence>
<evidence type="ECO:0000256" key="8">
    <source>
        <dbReference type="PIRNR" id="PIRNR016661"/>
    </source>
</evidence>
<comment type="caution">
    <text evidence="10">The sequence shown here is derived from an EMBL/GenBank/DDBJ whole genome shotgun (WGS) entry which is preliminary data.</text>
</comment>
<dbReference type="GO" id="GO:0015225">
    <property type="term" value="F:biotin transmembrane transporter activity"/>
    <property type="evidence" value="ECO:0007669"/>
    <property type="project" value="UniProtKB-UniRule"/>
</dbReference>